<dbReference type="AlphaFoldDB" id="A0A8T3CIU7"/>
<gene>
    <name evidence="2" type="ORF">AGOR_G00216080</name>
</gene>
<dbReference type="EMBL" id="JAERUA010000021">
    <property type="protein sequence ID" value="KAI1885039.1"/>
    <property type="molecule type" value="Genomic_DNA"/>
</dbReference>
<sequence length="72" mass="7921">MTYSTGRLFKIRLGGYGRAGIALVYTTVLAVVPSTLSAEVAGKRTTRSMFITNILITRILSRVFLSAEVRRV</sequence>
<proteinExistence type="predicted"/>
<protein>
    <submittedName>
        <fullName evidence="2">Uncharacterized protein</fullName>
    </submittedName>
</protein>
<evidence type="ECO:0000313" key="3">
    <source>
        <dbReference type="Proteomes" id="UP000829720"/>
    </source>
</evidence>
<evidence type="ECO:0000256" key="1">
    <source>
        <dbReference type="SAM" id="Phobius"/>
    </source>
</evidence>
<evidence type="ECO:0000313" key="2">
    <source>
        <dbReference type="EMBL" id="KAI1885039.1"/>
    </source>
</evidence>
<feature type="transmembrane region" description="Helical" evidence="1">
    <location>
        <begin position="16"/>
        <end position="36"/>
    </location>
</feature>
<accession>A0A8T3CIU7</accession>
<comment type="caution">
    <text evidence="2">The sequence shown here is derived from an EMBL/GenBank/DDBJ whole genome shotgun (WGS) entry which is preliminary data.</text>
</comment>
<organism evidence="2 3">
    <name type="scientific">Albula goreensis</name>
    <dbReference type="NCBI Taxonomy" id="1534307"/>
    <lineage>
        <taxon>Eukaryota</taxon>
        <taxon>Metazoa</taxon>
        <taxon>Chordata</taxon>
        <taxon>Craniata</taxon>
        <taxon>Vertebrata</taxon>
        <taxon>Euteleostomi</taxon>
        <taxon>Actinopterygii</taxon>
        <taxon>Neopterygii</taxon>
        <taxon>Teleostei</taxon>
        <taxon>Albuliformes</taxon>
        <taxon>Albulidae</taxon>
        <taxon>Albula</taxon>
    </lineage>
</organism>
<name>A0A8T3CIU7_9TELE</name>
<reference evidence="2" key="1">
    <citation type="submission" date="2021-01" db="EMBL/GenBank/DDBJ databases">
        <authorList>
            <person name="Zahm M."/>
            <person name="Roques C."/>
            <person name="Cabau C."/>
            <person name="Klopp C."/>
            <person name="Donnadieu C."/>
            <person name="Jouanno E."/>
            <person name="Lampietro C."/>
            <person name="Louis A."/>
            <person name="Herpin A."/>
            <person name="Echchiki A."/>
            <person name="Berthelot C."/>
            <person name="Parey E."/>
            <person name="Roest-Crollius H."/>
            <person name="Braasch I."/>
            <person name="Postlethwait J."/>
            <person name="Bobe J."/>
            <person name="Montfort J."/>
            <person name="Bouchez O."/>
            <person name="Begum T."/>
            <person name="Mejri S."/>
            <person name="Adams A."/>
            <person name="Chen W.-J."/>
            <person name="Guiguen Y."/>
        </authorList>
    </citation>
    <scope>NUCLEOTIDE SEQUENCE</scope>
    <source>
        <tissue evidence="2">Blood</tissue>
    </source>
</reference>
<keyword evidence="1" id="KW-1133">Transmembrane helix</keyword>
<keyword evidence="1" id="KW-0472">Membrane</keyword>
<keyword evidence="1" id="KW-0812">Transmembrane</keyword>
<keyword evidence="3" id="KW-1185">Reference proteome</keyword>
<dbReference type="Proteomes" id="UP000829720">
    <property type="component" value="Unassembled WGS sequence"/>
</dbReference>